<dbReference type="Proteomes" id="UP000008144">
    <property type="component" value="Chromosome 1"/>
</dbReference>
<sequence length="91" mass="10104">MMEYSDGPVEGYYYSDHNYDEQVQNIGSGSGHSGYDGDTNEPTTELPKTEEENCMGIPNKSMTPRLTKCCEALTVNNTDESEFVSECMATQ</sequence>
<name>F6QTJ0_CIOIN</name>
<protein>
    <submittedName>
        <fullName evidence="2">Uncharacterized protein</fullName>
    </submittedName>
</protein>
<feature type="region of interest" description="Disordered" evidence="1">
    <location>
        <begin position="1"/>
        <end position="59"/>
    </location>
</feature>
<reference evidence="2" key="3">
    <citation type="submission" date="2025-08" db="UniProtKB">
        <authorList>
            <consortium name="Ensembl"/>
        </authorList>
    </citation>
    <scope>IDENTIFICATION</scope>
</reference>
<evidence type="ECO:0000313" key="2">
    <source>
        <dbReference type="Ensembl" id="ENSCINP00000028870.1"/>
    </source>
</evidence>
<reference evidence="3" key="1">
    <citation type="journal article" date="2002" name="Science">
        <title>The draft genome of Ciona intestinalis: insights into chordate and vertebrate origins.</title>
        <authorList>
            <person name="Dehal P."/>
            <person name="Satou Y."/>
            <person name="Campbell R.K."/>
            <person name="Chapman J."/>
            <person name="Degnan B."/>
            <person name="De Tomaso A."/>
            <person name="Davidson B."/>
            <person name="Di Gregorio A."/>
            <person name="Gelpke M."/>
            <person name="Goodstein D.M."/>
            <person name="Harafuji N."/>
            <person name="Hastings K.E."/>
            <person name="Ho I."/>
            <person name="Hotta K."/>
            <person name="Huang W."/>
            <person name="Kawashima T."/>
            <person name="Lemaire P."/>
            <person name="Martinez D."/>
            <person name="Meinertzhagen I.A."/>
            <person name="Necula S."/>
            <person name="Nonaka M."/>
            <person name="Putnam N."/>
            <person name="Rash S."/>
            <person name="Saiga H."/>
            <person name="Satake M."/>
            <person name="Terry A."/>
            <person name="Yamada L."/>
            <person name="Wang H.G."/>
            <person name="Awazu S."/>
            <person name="Azumi K."/>
            <person name="Boore J."/>
            <person name="Branno M."/>
            <person name="Chin-Bow S."/>
            <person name="DeSantis R."/>
            <person name="Doyle S."/>
            <person name="Francino P."/>
            <person name="Keys D.N."/>
            <person name="Haga S."/>
            <person name="Hayashi H."/>
            <person name="Hino K."/>
            <person name="Imai K.S."/>
            <person name="Inaba K."/>
            <person name="Kano S."/>
            <person name="Kobayashi K."/>
            <person name="Kobayashi M."/>
            <person name="Lee B.I."/>
            <person name="Makabe K.W."/>
            <person name="Manohar C."/>
            <person name="Matassi G."/>
            <person name="Medina M."/>
            <person name="Mochizuki Y."/>
            <person name="Mount S."/>
            <person name="Morishita T."/>
            <person name="Miura S."/>
            <person name="Nakayama A."/>
            <person name="Nishizaka S."/>
            <person name="Nomoto H."/>
            <person name="Ohta F."/>
            <person name="Oishi K."/>
            <person name="Rigoutsos I."/>
            <person name="Sano M."/>
            <person name="Sasaki A."/>
            <person name="Sasakura Y."/>
            <person name="Shoguchi E."/>
            <person name="Shin-i T."/>
            <person name="Spagnuolo A."/>
            <person name="Stainier D."/>
            <person name="Suzuki M.M."/>
            <person name="Tassy O."/>
            <person name="Takatori N."/>
            <person name="Tokuoka M."/>
            <person name="Yagi K."/>
            <person name="Yoshizaki F."/>
            <person name="Wada S."/>
            <person name="Zhang C."/>
            <person name="Hyatt P.D."/>
            <person name="Larimer F."/>
            <person name="Detter C."/>
            <person name="Doggett N."/>
            <person name="Glavina T."/>
            <person name="Hawkins T."/>
            <person name="Richardson P."/>
            <person name="Lucas S."/>
            <person name="Kohara Y."/>
            <person name="Levine M."/>
            <person name="Satoh N."/>
            <person name="Rokhsar D.S."/>
        </authorList>
    </citation>
    <scope>NUCLEOTIDE SEQUENCE [LARGE SCALE GENOMIC DNA]</scope>
</reference>
<evidence type="ECO:0000313" key="3">
    <source>
        <dbReference type="Proteomes" id="UP000008144"/>
    </source>
</evidence>
<evidence type="ECO:0000256" key="1">
    <source>
        <dbReference type="SAM" id="MobiDB-lite"/>
    </source>
</evidence>
<accession>F6QTJ0</accession>
<proteinExistence type="predicted"/>
<dbReference type="EMBL" id="EAAA01000166">
    <property type="status" value="NOT_ANNOTATED_CDS"/>
    <property type="molecule type" value="Genomic_DNA"/>
</dbReference>
<reference evidence="2" key="4">
    <citation type="submission" date="2025-09" db="UniProtKB">
        <authorList>
            <consortium name="Ensembl"/>
        </authorList>
    </citation>
    <scope>IDENTIFICATION</scope>
</reference>
<dbReference type="InParanoid" id="F6QTJ0"/>
<organism evidence="2 3">
    <name type="scientific">Ciona intestinalis</name>
    <name type="common">Transparent sea squirt</name>
    <name type="synonym">Ascidia intestinalis</name>
    <dbReference type="NCBI Taxonomy" id="7719"/>
    <lineage>
        <taxon>Eukaryota</taxon>
        <taxon>Metazoa</taxon>
        <taxon>Chordata</taxon>
        <taxon>Tunicata</taxon>
        <taxon>Ascidiacea</taxon>
        <taxon>Phlebobranchia</taxon>
        <taxon>Cionidae</taxon>
        <taxon>Ciona</taxon>
    </lineage>
</organism>
<dbReference type="Ensembl" id="ENSCINT00000029116.1">
    <property type="protein sequence ID" value="ENSCINP00000028870.1"/>
    <property type="gene ID" value="ENSCING00000016787.1"/>
</dbReference>
<keyword evidence="3" id="KW-1185">Reference proteome</keyword>
<reference evidence="2" key="2">
    <citation type="journal article" date="2008" name="Genome Biol.">
        <title>Improved genome assembly and evidence-based global gene model set for the chordate Ciona intestinalis: new insight into intron and operon populations.</title>
        <authorList>
            <person name="Satou Y."/>
            <person name="Mineta K."/>
            <person name="Ogasawara M."/>
            <person name="Sasakura Y."/>
            <person name="Shoguchi E."/>
            <person name="Ueno K."/>
            <person name="Yamada L."/>
            <person name="Matsumoto J."/>
            <person name="Wasserscheid J."/>
            <person name="Dewar K."/>
            <person name="Wiley G.B."/>
            <person name="Macmil S.L."/>
            <person name="Roe B.A."/>
            <person name="Zeller R.W."/>
            <person name="Hastings K.E."/>
            <person name="Lemaire P."/>
            <person name="Lindquist E."/>
            <person name="Endo T."/>
            <person name="Hotta K."/>
            <person name="Inaba K."/>
        </authorList>
    </citation>
    <scope>NUCLEOTIDE SEQUENCE [LARGE SCALE GENOMIC DNA]</scope>
    <source>
        <strain evidence="2">wild type</strain>
    </source>
</reference>
<dbReference type="HOGENOM" id="CLU_2432476_0_0_1"/>
<dbReference type="AlphaFoldDB" id="F6QTJ0"/>